<dbReference type="Gene3D" id="3.40.50.970">
    <property type="match status" value="2"/>
</dbReference>
<protein>
    <submittedName>
        <fullName evidence="7">Thiamine pyrophosphate-binding protein</fullName>
    </submittedName>
</protein>
<dbReference type="PANTHER" id="PTHR18968">
    <property type="entry name" value="THIAMINE PYROPHOSPHATE ENZYMES"/>
    <property type="match status" value="1"/>
</dbReference>
<dbReference type="GO" id="GO:0009097">
    <property type="term" value="P:isoleucine biosynthetic process"/>
    <property type="evidence" value="ECO:0007669"/>
    <property type="project" value="TreeGrafter"/>
</dbReference>
<evidence type="ECO:0000259" key="6">
    <source>
        <dbReference type="Pfam" id="PF02776"/>
    </source>
</evidence>
<dbReference type="PANTHER" id="PTHR18968:SF13">
    <property type="entry name" value="ACETOLACTATE SYNTHASE CATALYTIC SUBUNIT, MITOCHONDRIAL"/>
    <property type="match status" value="1"/>
</dbReference>
<dbReference type="InterPro" id="IPR029061">
    <property type="entry name" value="THDP-binding"/>
</dbReference>
<evidence type="ECO:0000313" key="8">
    <source>
        <dbReference type="Proteomes" id="UP000548582"/>
    </source>
</evidence>
<dbReference type="GO" id="GO:0000287">
    <property type="term" value="F:magnesium ion binding"/>
    <property type="evidence" value="ECO:0007669"/>
    <property type="project" value="InterPro"/>
</dbReference>
<organism evidence="7 8">
    <name type="scientific">Neoroseomonas marina</name>
    <dbReference type="NCBI Taxonomy" id="1232220"/>
    <lineage>
        <taxon>Bacteria</taxon>
        <taxon>Pseudomonadati</taxon>
        <taxon>Pseudomonadota</taxon>
        <taxon>Alphaproteobacteria</taxon>
        <taxon>Acetobacterales</taxon>
        <taxon>Acetobacteraceae</taxon>
        <taxon>Neoroseomonas</taxon>
    </lineage>
</organism>
<dbReference type="InterPro" id="IPR011766">
    <property type="entry name" value="TPP_enzyme_TPP-bd"/>
</dbReference>
<dbReference type="InterPro" id="IPR012000">
    <property type="entry name" value="Thiamin_PyroP_enz_cen_dom"/>
</dbReference>
<dbReference type="InterPro" id="IPR029035">
    <property type="entry name" value="DHS-like_NAD/FAD-binding_dom"/>
</dbReference>
<comment type="similarity">
    <text evidence="1 3">Belongs to the TPP enzyme family.</text>
</comment>
<feature type="domain" description="Thiamine pyrophosphate enzyme TPP-binding" evidence="5">
    <location>
        <begin position="393"/>
        <end position="542"/>
    </location>
</feature>
<gene>
    <name evidence="7" type="ORF">GWK16_21040</name>
</gene>
<evidence type="ECO:0000259" key="5">
    <source>
        <dbReference type="Pfam" id="PF02775"/>
    </source>
</evidence>
<dbReference type="InterPro" id="IPR045229">
    <property type="entry name" value="TPP_enz"/>
</dbReference>
<accession>A0A848EK18</accession>
<evidence type="ECO:0000313" key="7">
    <source>
        <dbReference type="EMBL" id="NMJ43747.1"/>
    </source>
</evidence>
<reference evidence="7 8" key="1">
    <citation type="submission" date="2020-03" db="EMBL/GenBank/DDBJ databases">
        <authorList>
            <person name="Sun Q."/>
        </authorList>
    </citation>
    <scope>NUCLEOTIDE SEQUENCE [LARGE SCALE GENOMIC DNA]</scope>
    <source>
        <strain evidence="7 8">JC162</strain>
    </source>
</reference>
<dbReference type="Pfam" id="PF02775">
    <property type="entry name" value="TPP_enzyme_C"/>
    <property type="match status" value="1"/>
</dbReference>
<dbReference type="CDD" id="cd07035">
    <property type="entry name" value="TPP_PYR_POX_like"/>
    <property type="match status" value="1"/>
</dbReference>
<feature type="domain" description="Thiamine pyrophosphate enzyme N-terminal TPP-binding" evidence="6">
    <location>
        <begin position="7"/>
        <end position="117"/>
    </location>
</feature>
<dbReference type="GO" id="GO:0003984">
    <property type="term" value="F:acetolactate synthase activity"/>
    <property type="evidence" value="ECO:0007669"/>
    <property type="project" value="TreeGrafter"/>
</dbReference>
<dbReference type="Pfam" id="PF02776">
    <property type="entry name" value="TPP_enzyme_N"/>
    <property type="match status" value="1"/>
</dbReference>
<evidence type="ECO:0000259" key="4">
    <source>
        <dbReference type="Pfam" id="PF00205"/>
    </source>
</evidence>
<evidence type="ECO:0000256" key="3">
    <source>
        <dbReference type="RuleBase" id="RU362132"/>
    </source>
</evidence>
<dbReference type="SUPFAM" id="SSF52518">
    <property type="entry name" value="Thiamin diphosphate-binding fold (THDP-binding)"/>
    <property type="match status" value="2"/>
</dbReference>
<keyword evidence="2 3" id="KW-0786">Thiamine pyrophosphate</keyword>
<dbReference type="GO" id="GO:0009099">
    <property type="term" value="P:L-valine biosynthetic process"/>
    <property type="evidence" value="ECO:0007669"/>
    <property type="project" value="TreeGrafter"/>
</dbReference>
<feature type="domain" description="Thiamine pyrophosphate enzyme central" evidence="4">
    <location>
        <begin position="197"/>
        <end position="332"/>
    </location>
</feature>
<dbReference type="GO" id="GO:0050660">
    <property type="term" value="F:flavin adenine dinucleotide binding"/>
    <property type="evidence" value="ECO:0007669"/>
    <property type="project" value="TreeGrafter"/>
</dbReference>
<evidence type="ECO:0000256" key="1">
    <source>
        <dbReference type="ARBA" id="ARBA00007812"/>
    </source>
</evidence>
<dbReference type="Proteomes" id="UP000548582">
    <property type="component" value="Unassembled WGS sequence"/>
</dbReference>
<dbReference type="SUPFAM" id="SSF52467">
    <property type="entry name" value="DHS-like NAD/FAD-binding domain"/>
    <property type="match status" value="1"/>
</dbReference>
<name>A0A848EK18_9PROT</name>
<proteinExistence type="inferred from homology"/>
<sequence>MSSGTMGGGAWLAASLAASGQTHVFFVDAVLRRTLLALSEAGVAPVLAHTEKAAVYMADGYARVSGRPGVVAAQSVGAANLAAGLQDAWLARTPIVAMTGRKVPAHQHRNAYQELDHGPLFAPVTKYGADIADAADLPRALRQAFAAATAMPPRPVHLDLFGLMGEVVETGTVATPPLDLSAFRTPLHRPEPDAASIAAAAKALIAAPRVAIVAGDGAALSGCGAELIAVAEALAAPIATALGARGIVSTRHPLHIGVAGAYAAPPANRILQEADLILMVGADTGDMLTNYWRTPKAGAVVVQIDADPLEFDRSYPAVVAVQADPRAGLRALAAALGKPSRDGAYLASARARMAEWRTEIAPRLGSGATPIDPARLAAEITAALPSDGILVADTGYSGIWTGTLVDLEPTQTYLRAAGSLGWSFPAALGAKCAASHRKVVCWTGDGAFYYHLAELETARRRGIAVTLVVNNNSGFGQGWPNLVRQAGNRPDAAAELLRFGPTDFTEVARSFGLDGIRVERPDDIGPALQRAMAADHTMVVDVATDIEARAPAPWAPEGA</sequence>
<keyword evidence="8" id="KW-1185">Reference proteome</keyword>
<dbReference type="Pfam" id="PF00205">
    <property type="entry name" value="TPP_enzyme_M"/>
    <property type="match status" value="1"/>
</dbReference>
<evidence type="ECO:0000256" key="2">
    <source>
        <dbReference type="ARBA" id="ARBA00023052"/>
    </source>
</evidence>
<dbReference type="EMBL" id="JABBKX010000009">
    <property type="protein sequence ID" value="NMJ43747.1"/>
    <property type="molecule type" value="Genomic_DNA"/>
</dbReference>
<comment type="caution">
    <text evidence="7">The sequence shown here is derived from an EMBL/GenBank/DDBJ whole genome shotgun (WGS) entry which is preliminary data.</text>
</comment>
<dbReference type="AlphaFoldDB" id="A0A848EK18"/>
<dbReference type="Gene3D" id="3.40.50.1220">
    <property type="entry name" value="TPP-binding domain"/>
    <property type="match status" value="1"/>
</dbReference>
<dbReference type="RefSeq" id="WP_170055940.1">
    <property type="nucleotide sequence ID" value="NZ_JABBKX010000009.1"/>
</dbReference>
<dbReference type="CDD" id="cd00568">
    <property type="entry name" value="TPP_enzymes"/>
    <property type="match status" value="1"/>
</dbReference>
<dbReference type="GO" id="GO:0030976">
    <property type="term" value="F:thiamine pyrophosphate binding"/>
    <property type="evidence" value="ECO:0007669"/>
    <property type="project" value="InterPro"/>
</dbReference>
<dbReference type="InterPro" id="IPR012001">
    <property type="entry name" value="Thiamin_PyroP_enz_TPP-bd_dom"/>
</dbReference>
<dbReference type="GO" id="GO:0005948">
    <property type="term" value="C:acetolactate synthase complex"/>
    <property type="evidence" value="ECO:0007669"/>
    <property type="project" value="TreeGrafter"/>
</dbReference>